<dbReference type="KEGG" id="ndk:I601_2428"/>
<evidence type="ECO:0000256" key="2">
    <source>
        <dbReference type="SAM" id="Phobius"/>
    </source>
</evidence>
<keyword evidence="5" id="KW-1185">Reference proteome</keyword>
<feature type="compositionally biased region" description="Pro residues" evidence="1">
    <location>
        <begin position="152"/>
        <end position="168"/>
    </location>
</feature>
<dbReference type="PATRIC" id="fig|1300347.3.peg.2421"/>
<feature type="compositionally biased region" description="Low complexity" evidence="1">
    <location>
        <begin position="169"/>
        <end position="193"/>
    </location>
</feature>
<accession>A0A1A9GL73</accession>
<dbReference type="RefSeq" id="WP_068109933.1">
    <property type="nucleotide sequence ID" value="NZ_CP015079.1"/>
</dbReference>
<keyword evidence="2" id="KW-0812">Transmembrane</keyword>
<feature type="compositionally biased region" description="Basic and acidic residues" evidence="1">
    <location>
        <begin position="226"/>
        <end position="237"/>
    </location>
</feature>
<dbReference type="Proteomes" id="UP000077868">
    <property type="component" value="Chromosome"/>
</dbReference>
<protein>
    <recommendedName>
        <fullName evidence="6">Gram-positive cocci surface proteins LPxTG domain-containing protein</fullName>
    </recommendedName>
</protein>
<evidence type="ECO:0000256" key="3">
    <source>
        <dbReference type="SAM" id="SignalP"/>
    </source>
</evidence>
<feature type="chain" id="PRO_5038857404" description="Gram-positive cocci surface proteins LPxTG domain-containing protein" evidence="3">
    <location>
        <begin position="26"/>
        <end position="299"/>
    </location>
</feature>
<dbReference type="AlphaFoldDB" id="A0A1A9GL73"/>
<keyword evidence="2" id="KW-0472">Membrane</keyword>
<feature type="compositionally biased region" description="Low complexity" evidence="1">
    <location>
        <begin position="201"/>
        <end position="211"/>
    </location>
</feature>
<proteinExistence type="predicted"/>
<keyword evidence="2" id="KW-1133">Transmembrane helix</keyword>
<feature type="region of interest" description="Disordered" evidence="1">
    <location>
        <begin position="146"/>
        <end position="272"/>
    </location>
</feature>
<feature type="transmembrane region" description="Helical" evidence="2">
    <location>
        <begin position="274"/>
        <end position="293"/>
    </location>
</feature>
<reference evidence="4 5" key="1">
    <citation type="submission" date="2016-03" db="EMBL/GenBank/DDBJ databases">
        <title>Complete genome sequence of a soil Actinobacterium, Nocardioides dokdonensis FR1436.</title>
        <authorList>
            <person name="Kwon S.-K."/>
            <person name="Kim K."/>
            <person name="Kim J.F."/>
        </authorList>
    </citation>
    <scope>NUCLEOTIDE SEQUENCE [LARGE SCALE GENOMIC DNA]</scope>
    <source>
        <strain evidence="4 5">FR1436</strain>
    </source>
</reference>
<gene>
    <name evidence="4" type="ORF">I601_2428</name>
</gene>
<sequence>MPVLRTAAAALVVAGAGAVPLVVGASGAEAATCSGAGGISVVVDFNSLGGADRTGCVTDRGGSSAATVLSAAGVDLTRARNQPGFVCRVEAVPADDPCVNASPADAYWSLWWSDGSSGSWSYASLGVDQLKIPEGGSVAFAWDDQEGQVAPGTPPPTKPKPAPAPSPEPTTSAPAPTGATGPAPSAPAASTGAVEEEDETGTSGSTSSGSAGEKDGSRKGKAGKGQADKGRSEKSERAPSPTPTAGSTASSVDDDLTGSEPAAAPTDDAGLPTWVAPALLGVLGLALAGVAVVRRRRRP</sequence>
<dbReference type="OrthoDB" id="4401005at2"/>
<evidence type="ECO:0000313" key="4">
    <source>
        <dbReference type="EMBL" id="ANH38846.1"/>
    </source>
</evidence>
<dbReference type="EMBL" id="CP015079">
    <property type="protein sequence ID" value="ANH38846.1"/>
    <property type="molecule type" value="Genomic_DNA"/>
</dbReference>
<name>A0A1A9GL73_9ACTN</name>
<organism evidence="4 5">
    <name type="scientific">Nocardioides dokdonensis FR1436</name>
    <dbReference type="NCBI Taxonomy" id="1300347"/>
    <lineage>
        <taxon>Bacteria</taxon>
        <taxon>Bacillati</taxon>
        <taxon>Actinomycetota</taxon>
        <taxon>Actinomycetes</taxon>
        <taxon>Propionibacteriales</taxon>
        <taxon>Nocardioidaceae</taxon>
        <taxon>Nocardioides</taxon>
    </lineage>
</organism>
<evidence type="ECO:0000256" key="1">
    <source>
        <dbReference type="SAM" id="MobiDB-lite"/>
    </source>
</evidence>
<evidence type="ECO:0008006" key="6">
    <source>
        <dbReference type="Google" id="ProtNLM"/>
    </source>
</evidence>
<evidence type="ECO:0000313" key="5">
    <source>
        <dbReference type="Proteomes" id="UP000077868"/>
    </source>
</evidence>
<dbReference type="STRING" id="1300347.I601_2428"/>
<keyword evidence="3" id="KW-0732">Signal</keyword>
<feature type="signal peptide" evidence="3">
    <location>
        <begin position="1"/>
        <end position="25"/>
    </location>
</feature>